<dbReference type="EMBL" id="KE647314">
    <property type="protein sequence ID" value="EQB60214.1"/>
    <property type="molecule type" value="Genomic_DNA"/>
</dbReference>
<organism evidence="1 2">
    <name type="scientific">Vairimorpha apis BRL 01</name>
    <dbReference type="NCBI Taxonomy" id="1037528"/>
    <lineage>
        <taxon>Eukaryota</taxon>
        <taxon>Fungi</taxon>
        <taxon>Fungi incertae sedis</taxon>
        <taxon>Microsporidia</taxon>
        <taxon>Nosematidae</taxon>
        <taxon>Vairimorpha</taxon>
    </lineage>
</organism>
<evidence type="ECO:0000313" key="1">
    <source>
        <dbReference type="EMBL" id="EQB60214.1"/>
    </source>
</evidence>
<dbReference type="AlphaFoldDB" id="T0L6R8"/>
<accession>T0L6R8</accession>
<reference evidence="1 2" key="1">
    <citation type="journal article" date="2013" name="BMC Genomics">
        <title>Genome sequencing and comparative genomics of honey bee microsporidia, Nosema apis reveal novel insights into host-parasite interactions.</title>
        <authorList>
            <person name="Chen Yp."/>
            <person name="Pettis J.S."/>
            <person name="Zhao Y."/>
            <person name="Liu X."/>
            <person name="Tallon L.J."/>
            <person name="Sadzewicz L.D."/>
            <person name="Li R."/>
            <person name="Zheng H."/>
            <person name="Huang S."/>
            <person name="Zhang X."/>
            <person name="Hamilton M.C."/>
            <person name="Pernal S.F."/>
            <person name="Melathopoulos A.P."/>
            <person name="Yan X."/>
            <person name="Evans J.D."/>
        </authorList>
    </citation>
    <scope>NUCLEOTIDE SEQUENCE [LARGE SCALE GENOMIC DNA]</scope>
    <source>
        <strain evidence="1 2">BRL 01</strain>
    </source>
</reference>
<dbReference type="OrthoDB" id="10618158at2759"/>
<evidence type="ECO:0000313" key="2">
    <source>
        <dbReference type="Proteomes" id="UP000053780"/>
    </source>
</evidence>
<gene>
    <name evidence="1" type="ORF">NAPIS_ORF02220</name>
</gene>
<dbReference type="VEuPathDB" id="MicrosporidiaDB:NAPIS_ORF02220"/>
<sequence>MHINISNMTDEQLCKFLVLIYPSNTINRNILHELKIRNIKNNLLVLKYLLHLKKINFDIWTVNRLLLILYEETHNSNKFIENKFTINFLKVKYCIKKVIKSIKKKELSEDFKNFIKLLENVILLFNKGTDQSKIKFLIENPNFVINLLEIYEKIKFRSKCIFKPLHVYFKETWLYIITDKDTFDQILFLILVNTDNSNDLKIKIINSSLKKILFNKNHEREYEELYYIVKDLESRYKSYYVNGKLDFENIKNEKKRFYASKIHNEEKIEEIEFFTKNV</sequence>
<proteinExistence type="predicted"/>
<dbReference type="Proteomes" id="UP000053780">
    <property type="component" value="Unassembled WGS sequence"/>
</dbReference>
<dbReference type="HOGENOM" id="CLU_1001485_0_0_1"/>
<protein>
    <submittedName>
        <fullName evidence="1">Uncharacterized protein</fullName>
    </submittedName>
</protein>
<keyword evidence="2" id="KW-1185">Reference proteome</keyword>
<name>T0L6R8_9MICR</name>